<dbReference type="EMBL" id="LT906446">
    <property type="protein sequence ID" value="SNV02833.1"/>
    <property type="molecule type" value="Genomic_DNA"/>
</dbReference>
<dbReference type="RefSeq" id="WP_027890198.1">
    <property type="nucleotide sequence ID" value="NZ_CALXYH010000016.1"/>
</dbReference>
<reference evidence="1 2" key="1">
    <citation type="submission" date="2017-06" db="EMBL/GenBank/DDBJ databases">
        <authorList>
            <consortium name="Pathogen Informatics"/>
        </authorList>
    </citation>
    <scope>NUCLEOTIDE SEQUENCE [LARGE SCALE GENOMIC DNA]</scope>
    <source>
        <strain evidence="1 2">NCTC10570</strain>
    </source>
</reference>
<proteinExistence type="predicted"/>
<name>A0A239U1I2_9FIRM</name>
<protein>
    <submittedName>
        <fullName evidence="1">Uncharacterized protein</fullName>
    </submittedName>
</protein>
<sequence>MSVKITGYYKLPNEFEPQLIDFDKVFDISFMRKYTKYKTFAKFLSGGKFNITCQKDFEDLPEELMDKHVAKNTQFKTWQEMLDFATDKYIARIKK</sequence>
<dbReference type="AlphaFoldDB" id="A0A239U1I2"/>
<dbReference type="eggNOG" id="ENOG5033CNB">
    <property type="taxonomic scope" value="Bacteria"/>
</dbReference>
<keyword evidence="2" id="KW-1185">Reference proteome</keyword>
<dbReference type="Proteomes" id="UP000215383">
    <property type="component" value="Chromosome 1"/>
</dbReference>
<organism evidence="1 2">
    <name type="scientific">Megamonas hypermegale</name>
    <dbReference type="NCBI Taxonomy" id="158847"/>
    <lineage>
        <taxon>Bacteria</taxon>
        <taxon>Bacillati</taxon>
        <taxon>Bacillota</taxon>
        <taxon>Negativicutes</taxon>
        <taxon>Selenomonadales</taxon>
        <taxon>Selenomonadaceae</taxon>
        <taxon>Megamonas</taxon>
    </lineage>
</organism>
<gene>
    <name evidence="1" type="ORF">SAMEA4364220_01683</name>
</gene>
<accession>A0A239U1I2</accession>
<dbReference type="GeneID" id="78507676"/>
<evidence type="ECO:0000313" key="1">
    <source>
        <dbReference type="EMBL" id="SNV02833.1"/>
    </source>
</evidence>
<evidence type="ECO:0000313" key="2">
    <source>
        <dbReference type="Proteomes" id="UP000215383"/>
    </source>
</evidence>